<organism evidence="2 3">
    <name type="scientific">Carnegiea gigantea</name>
    <dbReference type="NCBI Taxonomy" id="171969"/>
    <lineage>
        <taxon>Eukaryota</taxon>
        <taxon>Viridiplantae</taxon>
        <taxon>Streptophyta</taxon>
        <taxon>Embryophyta</taxon>
        <taxon>Tracheophyta</taxon>
        <taxon>Spermatophyta</taxon>
        <taxon>Magnoliopsida</taxon>
        <taxon>eudicotyledons</taxon>
        <taxon>Gunneridae</taxon>
        <taxon>Pentapetalae</taxon>
        <taxon>Caryophyllales</taxon>
        <taxon>Cactineae</taxon>
        <taxon>Cactaceae</taxon>
        <taxon>Cactoideae</taxon>
        <taxon>Echinocereeae</taxon>
        <taxon>Carnegiea</taxon>
    </lineage>
</organism>
<evidence type="ECO:0008006" key="4">
    <source>
        <dbReference type="Google" id="ProtNLM"/>
    </source>
</evidence>
<keyword evidence="3" id="KW-1185">Reference proteome</keyword>
<evidence type="ECO:0000256" key="1">
    <source>
        <dbReference type="SAM" id="Phobius"/>
    </source>
</evidence>
<keyword evidence="1" id="KW-0812">Transmembrane</keyword>
<evidence type="ECO:0000313" key="2">
    <source>
        <dbReference type="EMBL" id="KAJ8435382.1"/>
    </source>
</evidence>
<feature type="transmembrane region" description="Helical" evidence="1">
    <location>
        <begin position="120"/>
        <end position="141"/>
    </location>
</feature>
<keyword evidence="1" id="KW-1133">Transmembrane helix</keyword>
<reference evidence="2" key="1">
    <citation type="submission" date="2022-04" db="EMBL/GenBank/DDBJ databases">
        <title>Carnegiea gigantea Genome sequencing and assembly v2.</title>
        <authorList>
            <person name="Copetti D."/>
            <person name="Sanderson M.J."/>
            <person name="Burquez A."/>
            <person name="Wojciechowski M.F."/>
        </authorList>
    </citation>
    <scope>NUCLEOTIDE SEQUENCE</scope>
    <source>
        <strain evidence="2">SGP5-SGP5p</strain>
        <tissue evidence="2">Aerial part</tissue>
    </source>
</reference>
<proteinExistence type="predicted"/>
<name>A0A9Q1K2C9_9CARY</name>
<dbReference type="EMBL" id="JAKOGI010000418">
    <property type="protein sequence ID" value="KAJ8435382.1"/>
    <property type="molecule type" value="Genomic_DNA"/>
</dbReference>
<dbReference type="AlphaFoldDB" id="A0A9Q1K2C9"/>
<sequence length="248" mass="28537">MTNLTVTTEGELAAFLAFWLSRFVLPYGKEVIWPETFFLSYMYHQLGEAASHPDHPGKANAIFPSHYVIGWLAELFPYLYRRRPDNNRPSDFPPLFVMLDCLVANFPYLEPYTFSGLGDIFISVVALIMRTLVMAKMRLIWASRVRVSQSLSALHSIIDIYKLSTIEICWLSSKIEEIFSVVETVAKIEELVDVDRVNALFDQVLTCSFEIAHIEGQLNNLPSKASKLKVKEQVILREEERIRKMQEN</sequence>
<gene>
    <name evidence="2" type="ORF">Cgig2_029753</name>
</gene>
<protein>
    <recommendedName>
        <fullName evidence="4">Aminotransferase-like plant mobile domain-containing protein</fullName>
    </recommendedName>
</protein>
<dbReference type="Proteomes" id="UP001153076">
    <property type="component" value="Unassembled WGS sequence"/>
</dbReference>
<evidence type="ECO:0000313" key="3">
    <source>
        <dbReference type="Proteomes" id="UP001153076"/>
    </source>
</evidence>
<comment type="caution">
    <text evidence="2">The sequence shown here is derived from an EMBL/GenBank/DDBJ whole genome shotgun (WGS) entry which is preliminary data.</text>
</comment>
<accession>A0A9Q1K2C9</accession>
<keyword evidence="1" id="KW-0472">Membrane</keyword>